<evidence type="ECO:0000256" key="7">
    <source>
        <dbReference type="HAMAP-Rule" id="MF_01416"/>
    </source>
</evidence>
<reference evidence="9" key="1">
    <citation type="submission" date="2016-10" db="EMBL/GenBank/DDBJ databases">
        <authorList>
            <person name="Varghese N."/>
            <person name="Submissions S."/>
        </authorList>
    </citation>
    <scope>NUCLEOTIDE SEQUENCE [LARGE SCALE GENOMIC DNA]</scope>
    <source>
        <strain evidence="9">Gh-67</strain>
    </source>
</reference>
<dbReference type="RefSeq" id="WP_090530328.1">
    <property type="nucleotide sequence ID" value="NZ_CP071878.2"/>
</dbReference>
<dbReference type="Gene3D" id="1.10.520.20">
    <property type="entry name" value="N-terminal domain of the delta subunit of the F1F0-ATP synthase"/>
    <property type="match status" value="1"/>
</dbReference>
<keyword evidence="7" id="KW-0139">CF(1)</keyword>
<evidence type="ECO:0000256" key="5">
    <source>
        <dbReference type="ARBA" id="ARBA00023136"/>
    </source>
</evidence>
<evidence type="ECO:0000256" key="1">
    <source>
        <dbReference type="ARBA" id="ARBA00004370"/>
    </source>
</evidence>
<dbReference type="STRING" id="551996.SAMN05192573_112164"/>
<name>A0A1G8F5U8_9SPHI</name>
<evidence type="ECO:0000256" key="3">
    <source>
        <dbReference type="ARBA" id="ARBA00022781"/>
    </source>
</evidence>
<keyword evidence="7" id="KW-1003">Cell membrane</keyword>
<keyword evidence="6 7" id="KW-0066">ATP synthesis</keyword>
<keyword evidence="3 7" id="KW-0375">Hydrogen ion transport</keyword>
<dbReference type="EMBL" id="FNCG01000012">
    <property type="protein sequence ID" value="SDH77500.1"/>
    <property type="molecule type" value="Genomic_DNA"/>
</dbReference>
<comment type="similarity">
    <text evidence="7">Belongs to the ATPase delta chain family.</text>
</comment>
<dbReference type="SUPFAM" id="SSF47928">
    <property type="entry name" value="N-terminal domain of the delta subunit of the F1F0-ATP synthase"/>
    <property type="match status" value="1"/>
</dbReference>
<dbReference type="NCBIfam" id="TIGR01145">
    <property type="entry name" value="ATP_synt_delta"/>
    <property type="match status" value="1"/>
</dbReference>
<protein>
    <recommendedName>
        <fullName evidence="7">ATP synthase subunit delta</fullName>
    </recommendedName>
    <alternativeName>
        <fullName evidence="7">ATP synthase F(1) sector subunit delta</fullName>
    </alternativeName>
    <alternativeName>
        <fullName evidence="7">F-type ATPase subunit delta</fullName>
        <shortName evidence="7">F-ATPase subunit delta</shortName>
    </alternativeName>
</protein>
<accession>A0A1G8F5U8</accession>
<comment type="function">
    <text evidence="7">This protein is part of the stalk that links CF(0) to CF(1). It either transmits conformational changes from CF(0) to CF(1) or is implicated in proton conduction.</text>
</comment>
<dbReference type="GO" id="GO:0005886">
    <property type="term" value="C:plasma membrane"/>
    <property type="evidence" value="ECO:0007669"/>
    <property type="project" value="UniProtKB-SubCell"/>
</dbReference>
<dbReference type="InterPro" id="IPR026015">
    <property type="entry name" value="ATP_synth_OSCP/delta_N_sf"/>
</dbReference>
<dbReference type="Pfam" id="PF00213">
    <property type="entry name" value="OSCP"/>
    <property type="match status" value="1"/>
</dbReference>
<evidence type="ECO:0000313" key="8">
    <source>
        <dbReference type="EMBL" id="SDH77500.1"/>
    </source>
</evidence>
<comment type="function">
    <text evidence="7">F(1)F(0) ATP synthase produces ATP from ADP in the presence of a proton or sodium gradient. F-type ATPases consist of two structural domains, F(1) containing the extramembraneous catalytic core and F(0) containing the membrane proton channel, linked together by a central stalk and a peripheral stalk. During catalysis, ATP synthesis in the catalytic domain of F(1) is coupled via a rotary mechanism of the central stalk subunits to proton translocation.</text>
</comment>
<keyword evidence="5 7" id="KW-0472">Membrane</keyword>
<keyword evidence="9" id="KW-1185">Reference proteome</keyword>
<dbReference type="InterPro" id="IPR000711">
    <property type="entry name" value="ATPase_OSCP/dsu"/>
</dbReference>
<dbReference type="Proteomes" id="UP000199705">
    <property type="component" value="Unassembled WGS sequence"/>
</dbReference>
<keyword evidence="4 7" id="KW-0406">Ion transport</keyword>
<evidence type="ECO:0000313" key="9">
    <source>
        <dbReference type="Proteomes" id="UP000199705"/>
    </source>
</evidence>
<dbReference type="OrthoDB" id="9802471at2"/>
<dbReference type="PANTHER" id="PTHR11910">
    <property type="entry name" value="ATP SYNTHASE DELTA CHAIN"/>
    <property type="match status" value="1"/>
</dbReference>
<proteinExistence type="inferred from homology"/>
<evidence type="ECO:0000256" key="6">
    <source>
        <dbReference type="ARBA" id="ARBA00023310"/>
    </source>
</evidence>
<comment type="subcellular location">
    <subcellularLocation>
        <location evidence="7">Cell membrane</location>
        <topology evidence="7">Peripheral membrane protein</topology>
    </subcellularLocation>
    <subcellularLocation>
        <location evidence="1">Membrane</location>
    </subcellularLocation>
</comment>
<dbReference type="GO" id="GO:0045259">
    <property type="term" value="C:proton-transporting ATP synthase complex"/>
    <property type="evidence" value="ECO:0007669"/>
    <property type="project" value="UniProtKB-KW"/>
</dbReference>
<evidence type="ECO:0000256" key="4">
    <source>
        <dbReference type="ARBA" id="ARBA00023065"/>
    </source>
</evidence>
<sequence>MSEITVATRYAKSIIDLAQEQGIVAEVKADMDLFLKTLKGSPELVAVLANPIISHSKKIKILDEIFLNKVSKTTIAFFKLMVNKGRGEVLYFTAGEYINLYNVKNHITKAKVTSATALSEANKKTLVAELQQSVGGTVVLETKVDPALIGGFVLTIGDRQVDTSIAASLRKMKKEFAVKA</sequence>
<keyword evidence="2 7" id="KW-0813">Transport</keyword>
<dbReference type="GO" id="GO:0046933">
    <property type="term" value="F:proton-transporting ATP synthase activity, rotational mechanism"/>
    <property type="evidence" value="ECO:0007669"/>
    <property type="project" value="UniProtKB-UniRule"/>
</dbReference>
<dbReference type="HAMAP" id="MF_01416">
    <property type="entry name" value="ATP_synth_delta_bact"/>
    <property type="match status" value="1"/>
</dbReference>
<dbReference type="PRINTS" id="PR00125">
    <property type="entry name" value="ATPASEDELTA"/>
</dbReference>
<dbReference type="AlphaFoldDB" id="A0A1G8F5U8"/>
<organism evidence="8 9">
    <name type="scientific">Mucilaginibacter gossypii</name>
    <dbReference type="NCBI Taxonomy" id="551996"/>
    <lineage>
        <taxon>Bacteria</taxon>
        <taxon>Pseudomonadati</taxon>
        <taxon>Bacteroidota</taxon>
        <taxon>Sphingobacteriia</taxon>
        <taxon>Sphingobacteriales</taxon>
        <taxon>Sphingobacteriaceae</taxon>
        <taxon>Mucilaginibacter</taxon>
    </lineage>
</organism>
<gene>
    <name evidence="7" type="primary">atpH</name>
    <name evidence="8" type="ORF">SAMN05192573_112164</name>
</gene>
<dbReference type="GeneID" id="91140892"/>
<evidence type="ECO:0000256" key="2">
    <source>
        <dbReference type="ARBA" id="ARBA00022448"/>
    </source>
</evidence>